<feature type="compositionally biased region" description="Polar residues" evidence="1">
    <location>
        <begin position="122"/>
        <end position="141"/>
    </location>
</feature>
<evidence type="ECO:0000313" key="2">
    <source>
        <dbReference type="EMBL" id="KAK1364848.1"/>
    </source>
</evidence>
<gene>
    <name evidence="2" type="ORF">POM88_040409</name>
</gene>
<feature type="region of interest" description="Disordered" evidence="1">
    <location>
        <begin position="82"/>
        <end position="164"/>
    </location>
</feature>
<feature type="compositionally biased region" description="Basic and acidic residues" evidence="1">
    <location>
        <begin position="93"/>
        <end position="121"/>
    </location>
</feature>
<protein>
    <submittedName>
        <fullName evidence="2">Uncharacterized protein</fullName>
    </submittedName>
</protein>
<dbReference type="EMBL" id="JAUIZM010000009">
    <property type="protein sequence ID" value="KAK1364848.1"/>
    <property type="molecule type" value="Genomic_DNA"/>
</dbReference>
<dbReference type="Proteomes" id="UP001237642">
    <property type="component" value="Unassembled WGS sequence"/>
</dbReference>
<dbReference type="AlphaFoldDB" id="A0AAD8MAB2"/>
<comment type="caution">
    <text evidence="2">The sequence shown here is derived from an EMBL/GenBank/DDBJ whole genome shotgun (WGS) entry which is preliminary data.</text>
</comment>
<accession>A0AAD8MAB2</accession>
<reference evidence="2" key="2">
    <citation type="submission" date="2023-05" db="EMBL/GenBank/DDBJ databases">
        <authorList>
            <person name="Schelkunov M.I."/>
        </authorList>
    </citation>
    <scope>NUCLEOTIDE SEQUENCE</scope>
    <source>
        <strain evidence="2">Hsosn_3</strain>
        <tissue evidence="2">Leaf</tissue>
    </source>
</reference>
<proteinExistence type="predicted"/>
<reference evidence="2" key="1">
    <citation type="submission" date="2023-02" db="EMBL/GenBank/DDBJ databases">
        <title>Genome of toxic invasive species Heracleum sosnowskyi carries increased number of genes despite the absence of recent whole-genome duplications.</title>
        <authorList>
            <person name="Schelkunov M."/>
            <person name="Shtratnikova V."/>
            <person name="Makarenko M."/>
            <person name="Klepikova A."/>
            <person name="Omelchenko D."/>
            <person name="Novikova G."/>
            <person name="Obukhova E."/>
            <person name="Bogdanov V."/>
            <person name="Penin A."/>
            <person name="Logacheva M."/>
        </authorList>
    </citation>
    <scope>NUCLEOTIDE SEQUENCE</scope>
    <source>
        <strain evidence="2">Hsosn_3</strain>
        <tissue evidence="2">Leaf</tissue>
    </source>
</reference>
<name>A0AAD8MAB2_9APIA</name>
<evidence type="ECO:0000256" key="1">
    <source>
        <dbReference type="SAM" id="MobiDB-lite"/>
    </source>
</evidence>
<sequence>MEAVENSNLVNLSGDYVSLARGLVHGRCTLGYSATIPALSSSPPTMTQFQELLLNSAQWNMFENYAVVGQSVYTENRRLRGTGTYIPHMDSTSFRERSSRRRLENLMREPSRGSQRNRDSHIQTSDTFYPGPSQNDNTQGNDVEGRTPENSINLNSEYDFPPLN</sequence>
<keyword evidence="3" id="KW-1185">Reference proteome</keyword>
<organism evidence="2 3">
    <name type="scientific">Heracleum sosnowskyi</name>
    <dbReference type="NCBI Taxonomy" id="360622"/>
    <lineage>
        <taxon>Eukaryota</taxon>
        <taxon>Viridiplantae</taxon>
        <taxon>Streptophyta</taxon>
        <taxon>Embryophyta</taxon>
        <taxon>Tracheophyta</taxon>
        <taxon>Spermatophyta</taxon>
        <taxon>Magnoliopsida</taxon>
        <taxon>eudicotyledons</taxon>
        <taxon>Gunneridae</taxon>
        <taxon>Pentapetalae</taxon>
        <taxon>asterids</taxon>
        <taxon>campanulids</taxon>
        <taxon>Apiales</taxon>
        <taxon>Apiaceae</taxon>
        <taxon>Apioideae</taxon>
        <taxon>apioid superclade</taxon>
        <taxon>Tordylieae</taxon>
        <taxon>Tordyliinae</taxon>
        <taxon>Heracleum</taxon>
    </lineage>
</organism>
<evidence type="ECO:0000313" key="3">
    <source>
        <dbReference type="Proteomes" id="UP001237642"/>
    </source>
</evidence>